<gene>
    <name evidence="2" type="ORF">PSQ90_12695</name>
</gene>
<keyword evidence="3" id="KW-1185">Reference proteome</keyword>
<name>A0ABY7YVL8_9HYPH</name>
<feature type="signal peptide" evidence="1">
    <location>
        <begin position="1"/>
        <end position="23"/>
    </location>
</feature>
<dbReference type="RefSeq" id="WP_282210662.1">
    <property type="nucleotide sequence ID" value="NZ_CP118247.1"/>
</dbReference>
<dbReference type="Proteomes" id="UP001222118">
    <property type="component" value="Chromosome"/>
</dbReference>
<proteinExistence type="predicted"/>
<dbReference type="SUPFAM" id="SSF69318">
    <property type="entry name" value="Integrin alpha N-terminal domain"/>
    <property type="match status" value="1"/>
</dbReference>
<accession>A0ABY7YVL8</accession>
<keyword evidence="1" id="KW-0732">Signal</keyword>
<dbReference type="InterPro" id="IPR028994">
    <property type="entry name" value="Integrin_alpha_N"/>
</dbReference>
<protein>
    <recommendedName>
        <fullName evidence="4">VCBS repeat-containing protein</fullName>
    </recommendedName>
</protein>
<reference evidence="2 3" key="1">
    <citation type="submission" date="2023-02" db="EMBL/GenBank/DDBJ databases">
        <title>Devosia chondri sp. nov., isolated from the phycosphere of marine algae.</title>
        <authorList>
            <person name="Kim J.M."/>
            <person name="Lee J.K."/>
            <person name="Choi B.J."/>
            <person name="Bayburt H."/>
            <person name="Jeon C.O."/>
        </authorList>
    </citation>
    <scope>NUCLEOTIDE SEQUENCE [LARGE SCALE GENOMIC DNA]</scope>
    <source>
        <strain evidence="2 3">G2-5</strain>
    </source>
</reference>
<evidence type="ECO:0008006" key="4">
    <source>
        <dbReference type="Google" id="ProtNLM"/>
    </source>
</evidence>
<organism evidence="2 3">
    <name type="scientific">Devosia rhodophyticola</name>
    <dbReference type="NCBI Taxonomy" id="3026423"/>
    <lineage>
        <taxon>Bacteria</taxon>
        <taxon>Pseudomonadati</taxon>
        <taxon>Pseudomonadota</taxon>
        <taxon>Alphaproteobacteria</taxon>
        <taxon>Hyphomicrobiales</taxon>
        <taxon>Devosiaceae</taxon>
        <taxon>Devosia</taxon>
    </lineage>
</organism>
<dbReference type="EMBL" id="CP118247">
    <property type="protein sequence ID" value="WDR05143.1"/>
    <property type="molecule type" value="Genomic_DNA"/>
</dbReference>
<evidence type="ECO:0000313" key="2">
    <source>
        <dbReference type="EMBL" id="WDR05143.1"/>
    </source>
</evidence>
<feature type="chain" id="PRO_5046959238" description="VCBS repeat-containing protein" evidence="1">
    <location>
        <begin position="24"/>
        <end position="273"/>
    </location>
</feature>
<evidence type="ECO:0000313" key="3">
    <source>
        <dbReference type="Proteomes" id="UP001222118"/>
    </source>
</evidence>
<sequence>MKLRIAGALVLLALSAVGIKAQARLPDGDVAAARGQGAVRAWYANPTDRYDHGILGDAIEAGSLVAEDAGGQRYQLDLPQSQVFEDITPRLADLDGDGRNEVIAIRTTIKAGAAVAVYRIGASGLEGVGATAPLGRTHRWLSIAGIADFTGAGGAQIAIVKTPHIGGILEVLALRKGKLVSLFQPVGGYSSHFIGSRDLSLAGVGDVDGDGIADLVLPAQARRSVTVFSFAKGVRALFEAGLPSAISRPIRVDGVGRIRVPLESGKIVEVKSR</sequence>
<evidence type="ECO:0000256" key="1">
    <source>
        <dbReference type="SAM" id="SignalP"/>
    </source>
</evidence>